<dbReference type="FunFam" id="1.25.40.10:FF:000006">
    <property type="entry name" value="Prolyl 4-hydroxylase subunit alpha 2"/>
    <property type="match status" value="1"/>
</dbReference>
<dbReference type="GO" id="GO:0005783">
    <property type="term" value="C:endoplasmic reticulum"/>
    <property type="evidence" value="ECO:0007669"/>
    <property type="project" value="InterPro"/>
</dbReference>
<evidence type="ECO:0000313" key="4">
    <source>
        <dbReference type="Proteomes" id="UP000271087"/>
    </source>
</evidence>
<dbReference type="InterPro" id="IPR059068">
    <property type="entry name" value="TPR_P4H"/>
</dbReference>
<evidence type="ECO:0000313" key="5">
    <source>
        <dbReference type="WBParaSite" id="nOo.2.0.1.t09972-RA"/>
    </source>
</evidence>
<dbReference type="Proteomes" id="UP000271087">
    <property type="component" value="Unassembled WGS sequence"/>
</dbReference>
<dbReference type="AlphaFoldDB" id="A0A182EPB5"/>
<accession>A0A182EPB5</accession>
<dbReference type="Pfam" id="PF08336">
    <property type="entry name" value="P4Ha_N"/>
    <property type="match status" value="1"/>
</dbReference>
<reference evidence="3 4" key="2">
    <citation type="submission" date="2018-08" db="EMBL/GenBank/DDBJ databases">
        <authorList>
            <person name="Laetsch R D."/>
            <person name="Stevens L."/>
            <person name="Kumar S."/>
            <person name="Blaxter L. M."/>
        </authorList>
    </citation>
    <scope>NUCLEOTIDE SEQUENCE [LARGE SCALE GENOMIC DNA]</scope>
</reference>
<keyword evidence="4" id="KW-1185">Reference proteome</keyword>
<dbReference type="GO" id="GO:0004656">
    <property type="term" value="F:procollagen-proline 4-dioxygenase activity"/>
    <property type="evidence" value="ECO:0007669"/>
    <property type="project" value="InterPro"/>
</dbReference>
<feature type="domain" description="Prolyl 4-hydroxylase peptide-substrate-binding" evidence="2">
    <location>
        <begin position="69"/>
        <end position="123"/>
    </location>
</feature>
<dbReference type="EMBL" id="UYRW01005280">
    <property type="protein sequence ID" value="VDM93677.1"/>
    <property type="molecule type" value="Genomic_DNA"/>
</dbReference>
<gene>
    <name evidence="3" type="ORF">NOO_LOCUS9972</name>
</gene>
<dbReference type="STRING" id="42157.A0A182EPB5"/>
<feature type="domain" description="Prolyl 4-hydroxylase N-terminal" evidence="1">
    <location>
        <begin position="4"/>
        <end position="57"/>
    </location>
</feature>
<dbReference type="InterPro" id="IPR013547">
    <property type="entry name" value="P4H_N"/>
</dbReference>
<dbReference type="OrthoDB" id="5850448at2759"/>
<protein>
    <submittedName>
        <fullName evidence="5">P4Ha_N domain-containing protein</fullName>
    </submittedName>
</protein>
<organism evidence="5">
    <name type="scientific">Onchocerca ochengi</name>
    <name type="common">Filarial nematode worm</name>
    <dbReference type="NCBI Taxonomy" id="42157"/>
    <lineage>
        <taxon>Eukaryota</taxon>
        <taxon>Metazoa</taxon>
        <taxon>Ecdysozoa</taxon>
        <taxon>Nematoda</taxon>
        <taxon>Chromadorea</taxon>
        <taxon>Rhabditida</taxon>
        <taxon>Spirurina</taxon>
        <taxon>Spiruromorpha</taxon>
        <taxon>Filarioidea</taxon>
        <taxon>Onchocercidae</taxon>
        <taxon>Onchocerca</taxon>
    </lineage>
</organism>
<dbReference type="InterPro" id="IPR011990">
    <property type="entry name" value="TPR-like_helical_dom_sf"/>
</dbReference>
<evidence type="ECO:0000313" key="3">
    <source>
        <dbReference type="EMBL" id="VDM93677.1"/>
    </source>
</evidence>
<sequence length="266" mass="30941">MRSDSSDDFIRNTTHQKTIIKRINYPTEEDLSGAAISLLRLQDTYQMDTKDIADGKVLNSQIRTVALSARDCFEIGRAAYHAFGYYHTILWMQEERDRVEKETVPTANLEDILKYLAFLLHEQDPDHPRAKDSVKMDEDLLEKDGIQRIDMQRDISRINNVQDENEYLEESIRLIYEALCRQVTQRHSRGCIVTIKWTVRYLCLAPFKIEIVRQNPLIVLFYDIMSDEEARIIQIPAVSKASLMLLALYFNIACLFSRNMKGRGEG</sequence>
<reference evidence="5" key="1">
    <citation type="submission" date="2016-06" db="UniProtKB">
        <authorList>
            <consortium name="WormBaseParasite"/>
        </authorList>
    </citation>
    <scope>IDENTIFICATION</scope>
</reference>
<evidence type="ECO:0000259" key="1">
    <source>
        <dbReference type="Pfam" id="PF08336"/>
    </source>
</evidence>
<evidence type="ECO:0000259" key="2">
    <source>
        <dbReference type="Pfam" id="PF23558"/>
    </source>
</evidence>
<name>A0A182EPB5_ONCOC</name>
<dbReference type="Pfam" id="PF23558">
    <property type="entry name" value="TPR_P4H"/>
    <property type="match status" value="1"/>
</dbReference>
<dbReference type="WBParaSite" id="nOo.2.0.1.t09972-RA">
    <property type="protein sequence ID" value="nOo.2.0.1.t09972-RA"/>
    <property type="gene ID" value="nOo.2.0.1.g09972"/>
</dbReference>
<dbReference type="Gene3D" id="1.25.40.10">
    <property type="entry name" value="Tetratricopeptide repeat domain"/>
    <property type="match status" value="1"/>
</dbReference>
<proteinExistence type="predicted"/>